<reference evidence="2 3" key="1">
    <citation type="submission" date="2015-07" db="EMBL/GenBank/DDBJ databases">
        <title>Foodborne Vibrio parahaemolyticus Isolates.</title>
        <authorList>
            <person name="Ronholm J."/>
            <person name="Petronella N."/>
            <person name="Kenwell R."/>
            <person name="Banerjee S."/>
        </authorList>
    </citation>
    <scope>NUCLEOTIDE SEQUENCE [LARGE SCALE GENOMIC DNA]</scope>
    <source>
        <strain evidence="2 3">HS-06-05</strain>
    </source>
</reference>
<evidence type="ECO:0000259" key="1">
    <source>
        <dbReference type="Pfam" id="PF13503"/>
    </source>
</evidence>
<proteinExistence type="predicted"/>
<feature type="domain" description="DUF4123" evidence="1">
    <location>
        <begin position="32"/>
        <end position="142"/>
    </location>
</feature>
<dbReference type="InterPro" id="IPR025391">
    <property type="entry name" value="DUF4123"/>
</dbReference>
<name>A0AAW3IK21_VIBPH</name>
<dbReference type="RefSeq" id="WP_053812778.1">
    <property type="nucleotide sequence ID" value="NZ_LIRS01000159.1"/>
</dbReference>
<evidence type="ECO:0000313" key="2">
    <source>
        <dbReference type="EMBL" id="KOY18843.1"/>
    </source>
</evidence>
<protein>
    <recommendedName>
        <fullName evidence="1">DUF4123 domain-containing protein</fullName>
    </recommendedName>
</protein>
<evidence type="ECO:0000313" key="3">
    <source>
        <dbReference type="Proteomes" id="UP000037697"/>
    </source>
</evidence>
<dbReference type="AlphaFoldDB" id="A0AAW3IK21"/>
<organism evidence="2 3">
    <name type="scientific">Vibrio parahaemolyticus</name>
    <dbReference type="NCBI Taxonomy" id="670"/>
    <lineage>
        <taxon>Bacteria</taxon>
        <taxon>Pseudomonadati</taxon>
        <taxon>Pseudomonadota</taxon>
        <taxon>Gammaproteobacteria</taxon>
        <taxon>Vibrionales</taxon>
        <taxon>Vibrionaceae</taxon>
        <taxon>Vibrio</taxon>
    </lineage>
</organism>
<sequence length="197" mass="22397">MPTAQLNPEWDIQLNEPLFPSADEKLYVLLEPTLWSGWEETLSEGESVSLFANTRFAALGNGPVLAEVVSKQTLESVKSHLEMTPSGSLLFTPSSMDMASVAESLRRRLVVQHGKTQAMMRFYEPRKLVSLIGSMTSHQRQQFFPSLTRIQWFDRDWLDASWHMLEQSQNTPSIWDLTSSQTQLMNLISAHWQGVNA</sequence>
<dbReference type="Pfam" id="PF13503">
    <property type="entry name" value="DUF4123"/>
    <property type="match status" value="1"/>
</dbReference>
<accession>A0AAW3IK21</accession>
<dbReference type="Proteomes" id="UP000037697">
    <property type="component" value="Unassembled WGS sequence"/>
</dbReference>
<dbReference type="EMBL" id="LIRS01000159">
    <property type="protein sequence ID" value="KOY18843.1"/>
    <property type="molecule type" value="Genomic_DNA"/>
</dbReference>
<comment type="caution">
    <text evidence="2">The sequence shown here is derived from an EMBL/GenBank/DDBJ whole genome shotgun (WGS) entry which is preliminary data.</text>
</comment>
<gene>
    <name evidence="2" type="ORF">ACX05_26895</name>
</gene>